<evidence type="ECO:0000313" key="1">
    <source>
        <dbReference type="EMBL" id="SPF53245.1"/>
    </source>
</evidence>
<accession>A0A2U3LMT9</accession>
<reference evidence="2" key="1">
    <citation type="submission" date="2018-02" db="EMBL/GenBank/DDBJ databases">
        <authorList>
            <person name="Hausmann B."/>
        </authorList>
    </citation>
    <scope>NUCLEOTIDE SEQUENCE [LARGE SCALE GENOMIC DNA]</scope>
    <source>
        <strain evidence="2">Peat soil MAG SbF1</strain>
    </source>
</reference>
<dbReference type="AlphaFoldDB" id="A0A2U3LMT9"/>
<proteinExistence type="predicted"/>
<name>A0A2U3LMT9_9FIRM</name>
<dbReference type="EMBL" id="OMOF01000611">
    <property type="protein sequence ID" value="SPF53245.1"/>
    <property type="molecule type" value="Genomic_DNA"/>
</dbReference>
<organism evidence="1 2">
    <name type="scientific">Candidatus Desulfosporosinus infrequens</name>
    <dbReference type="NCBI Taxonomy" id="2043169"/>
    <lineage>
        <taxon>Bacteria</taxon>
        <taxon>Bacillati</taxon>
        <taxon>Bacillota</taxon>
        <taxon>Clostridia</taxon>
        <taxon>Eubacteriales</taxon>
        <taxon>Desulfitobacteriaceae</taxon>
        <taxon>Desulfosporosinus</taxon>
    </lineage>
</organism>
<protein>
    <recommendedName>
        <fullName evidence="3">PIN domain-containing protein</fullName>
    </recommendedName>
</protein>
<dbReference type="OrthoDB" id="3078800at2"/>
<gene>
    <name evidence="1" type="ORF">SBF1_6490001</name>
</gene>
<dbReference type="Proteomes" id="UP000238916">
    <property type="component" value="Unassembled WGS sequence"/>
</dbReference>
<evidence type="ECO:0000313" key="2">
    <source>
        <dbReference type="Proteomes" id="UP000238916"/>
    </source>
</evidence>
<evidence type="ECO:0008006" key="3">
    <source>
        <dbReference type="Google" id="ProtNLM"/>
    </source>
</evidence>
<sequence length="164" mass="19135">MKIMIDTNIYDQLYQDKEVAKRLIESIESGLLEFYCTEVQEEEIKENNKPEDRDKIEWSLQFHQKWALIIPTLFAFGVQGAGYGSSRWATAEEIDIYGKIRPNSDRKNHHKDRIIALAANEIEDIMFVTEDSSFRKSIEKTLPNLKALNWSEFIDYISNLLPST</sequence>